<proteinExistence type="predicted"/>
<protein>
    <submittedName>
        <fullName evidence="2">Predicted protein</fullName>
    </submittedName>
</protein>
<reference evidence="3" key="1">
    <citation type="submission" date="2008-12" db="EMBL/GenBank/DDBJ databases">
        <title>Annotation of Streptomyces ghanaensis ATCC 14672.</title>
        <authorList>
            <consortium name="The Broad Institute Genome Sequencing Platform"/>
            <consortium name="Broad Institute Microbial Sequencing Center"/>
            <person name="Fischbach M."/>
            <person name="Ward D."/>
            <person name="Young S."/>
            <person name="Kodira C.D."/>
            <person name="Zeng Q."/>
            <person name="Koehrsen M."/>
            <person name="Godfrey P."/>
            <person name="Alvarado L."/>
            <person name="Berlin A.M."/>
            <person name="Borenstein D."/>
            <person name="Chen Z."/>
            <person name="Engels R."/>
            <person name="Freedman E."/>
            <person name="Gellesch M."/>
            <person name="Goldberg J."/>
            <person name="Griggs A."/>
            <person name="Gujja S."/>
            <person name="Heiman D.I."/>
            <person name="Hepburn T.A."/>
            <person name="Howarth C."/>
            <person name="Jen D."/>
            <person name="Larson L."/>
            <person name="Lewis B."/>
            <person name="Mehta T."/>
            <person name="Park D."/>
            <person name="Pearson M."/>
            <person name="Roberts A."/>
            <person name="Saif S."/>
            <person name="Shea T.D."/>
            <person name="Shenoy N."/>
            <person name="Sisk P."/>
            <person name="Stolte C."/>
            <person name="Sykes S.N."/>
            <person name="Walk T."/>
            <person name="White J."/>
            <person name="Yandava C."/>
            <person name="Straight P."/>
            <person name="Clardy J."/>
            <person name="Hung D."/>
            <person name="Kolter R."/>
            <person name="Mekalanos J."/>
            <person name="Walker S."/>
            <person name="Walsh C.T."/>
            <person name="Wieland B.L.C."/>
            <person name="Ilzarbe M."/>
            <person name="Galagan J."/>
            <person name="Nusbaum C."/>
            <person name="Birren B."/>
        </authorList>
    </citation>
    <scope>NUCLEOTIDE SEQUENCE [LARGE SCALE GENOMIC DNA]</scope>
    <source>
        <strain evidence="3">ATCC 14672 / DSM 40746 / JCM 4963 / KCTC 9882 / NRRL B-12104 / FH 1290</strain>
    </source>
</reference>
<sequence>MSADRSWLDEALCAQTDPHLWTDVPTGGGYTKARRICQRCPVLAACEAHADWLEERGLGIDGMWAGKTRRERRHEQQLEEAA</sequence>
<dbReference type="EMBL" id="DS999641">
    <property type="protein sequence ID" value="EFE65838.2"/>
    <property type="molecule type" value="Genomic_DNA"/>
</dbReference>
<evidence type="ECO:0000313" key="3">
    <source>
        <dbReference type="Proteomes" id="UP000003824"/>
    </source>
</evidence>
<dbReference type="eggNOG" id="ENOG5032KJZ">
    <property type="taxonomic scope" value="Bacteria"/>
</dbReference>
<feature type="domain" description="4Fe-4S Wbl-type" evidence="1">
    <location>
        <begin position="12"/>
        <end position="74"/>
    </location>
</feature>
<dbReference type="AlphaFoldDB" id="D6A4J8"/>
<gene>
    <name evidence="2" type="ORF">SSFG_01092</name>
</gene>
<dbReference type="InterPro" id="IPR034768">
    <property type="entry name" value="4FE4S_WBL"/>
</dbReference>
<accession>D6A4J8</accession>
<name>D6A4J8_STRV1</name>
<dbReference type="RefSeq" id="WP_004980662.1">
    <property type="nucleotide sequence ID" value="NZ_DS999641.1"/>
</dbReference>
<organism evidence="2 3">
    <name type="scientific">Streptomyces viridosporus (strain ATCC 14672 / DSM 40746 / JCM 4963 / KCTC 9882 / NRRL B-12104 / FH 1290)</name>
    <name type="common">Streptomyces ghanaensis</name>
    <dbReference type="NCBI Taxonomy" id="566461"/>
    <lineage>
        <taxon>Bacteria</taxon>
        <taxon>Bacillati</taxon>
        <taxon>Actinomycetota</taxon>
        <taxon>Actinomycetes</taxon>
        <taxon>Kitasatosporales</taxon>
        <taxon>Streptomycetaceae</taxon>
        <taxon>Streptomyces</taxon>
    </lineage>
</organism>
<evidence type="ECO:0000259" key="1">
    <source>
        <dbReference type="PROSITE" id="PS51674"/>
    </source>
</evidence>
<dbReference type="Proteomes" id="UP000003824">
    <property type="component" value="Unassembled WGS sequence"/>
</dbReference>
<dbReference type="PROSITE" id="PS51674">
    <property type="entry name" value="4FE4S_WBL"/>
    <property type="match status" value="1"/>
</dbReference>
<evidence type="ECO:0000313" key="2">
    <source>
        <dbReference type="EMBL" id="EFE65838.2"/>
    </source>
</evidence>
<dbReference type="Pfam" id="PF02467">
    <property type="entry name" value="Whib"/>
    <property type="match status" value="1"/>
</dbReference>